<name>A0A8H5H4B1_9AGAR</name>
<dbReference type="EMBL" id="JAACJN010000090">
    <property type="protein sequence ID" value="KAF5376533.1"/>
    <property type="molecule type" value="Genomic_DNA"/>
</dbReference>
<gene>
    <name evidence="3" type="ORF">D9757_008288</name>
</gene>
<organism evidence="3 4">
    <name type="scientific">Collybiopsis confluens</name>
    <dbReference type="NCBI Taxonomy" id="2823264"/>
    <lineage>
        <taxon>Eukaryota</taxon>
        <taxon>Fungi</taxon>
        <taxon>Dikarya</taxon>
        <taxon>Basidiomycota</taxon>
        <taxon>Agaricomycotina</taxon>
        <taxon>Agaricomycetes</taxon>
        <taxon>Agaricomycetidae</taxon>
        <taxon>Agaricales</taxon>
        <taxon>Marasmiineae</taxon>
        <taxon>Omphalotaceae</taxon>
        <taxon>Collybiopsis</taxon>
    </lineage>
</organism>
<dbReference type="InterPro" id="IPR035810">
    <property type="entry name" value="PEBP_euk"/>
</dbReference>
<keyword evidence="2" id="KW-0732">Signal</keyword>
<feature type="signal peptide" evidence="2">
    <location>
        <begin position="1"/>
        <end position="17"/>
    </location>
</feature>
<evidence type="ECO:0000313" key="3">
    <source>
        <dbReference type="EMBL" id="KAF5376533.1"/>
    </source>
</evidence>
<evidence type="ECO:0000256" key="2">
    <source>
        <dbReference type="SAM" id="SignalP"/>
    </source>
</evidence>
<dbReference type="PANTHER" id="PTHR11362:SF140">
    <property type="entry name" value="PEBP-LIKE PROTEIN"/>
    <property type="match status" value="1"/>
</dbReference>
<evidence type="ECO:0008006" key="5">
    <source>
        <dbReference type="Google" id="ProtNLM"/>
    </source>
</evidence>
<dbReference type="AlphaFoldDB" id="A0A8H5H4B1"/>
<keyword evidence="1" id="KW-0472">Membrane</keyword>
<accession>A0A8H5H4B1</accession>
<dbReference type="Proteomes" id="UP000518752">
    <property type="component" value="Unassembled WGS sequence"/>
</dbReference>
<dbReference type="OrthoDB" id="2506647at2759"/>
<dbReference type="InterPro" id="IPR008914">
    <property type="entry name" value="PEBP"/>
</dbReference>
<keyword evidence="1" id="KW-0812">Transmembrane</keyword>
<proteinExistence type="predicted"/>
<dbReference type="PANTHER" id="PTHR11362">
    <property type="entry name" value="PHOSPHATIDYLETHANOLAMINE-BINDING PROTEIN"/>
    <property type="match status" value="1"/>
</dbReference>
<evidence type="ECO:0000313" key="4">
    <source>
        <dbReference type="Proteomes" id="UP000518752"/>
    </source>
</evidence>
<dbReference type="InterPro" id="IPR036610">
    <property type="entry name" value="PEBP-like_sf"/>
</dbReference>
<reference evidence="3 4" key="1">
    <citation type="journal article" date="2020" name="ISME J.">
        <title>Uncovering the hidden diversity of litter-decomposition mechanisms in mushroom-forming fungi.</title>
        <authorList>
            <person name="Floudas D."/>
            <person name="Bentzer J."/>
            <person name="Ahren D."/>
            <person name="Johansson T."/>
            <person name="Persson P."/>
            <person name="Tunlid A."/>
        </authorList>
    </citation>
    <scope>NUCLEOTIDE SEQUENCE [LARGE SCALE GENOMIC DNA]</scope>
    <source>
        <strain evidence="3 4">CBS 406.79</strain>
    </source>
</reference>
<keyword evidence="4" id="KW-1185">Reference proteome</keyword>
<comment type="caution">
    <text evidence="3">The sequence shown here is derived from an EMBL/GenBank/DDBJ whole genome shotgun (WGS) entry which is preliminary data.</text>
</comment>
<feature type="chain" id="PRO_5034254590" description="PEBP-like protein" evidence="2">
    <location>
        <begin position="18"/>
        <end position="283"/>
    </location>
</feature>
<feature type="transmembrane region" description="Helical" evidence="1">
    <location>
        <begin position="262"/>
        <end position="282"/>
    </location>
</feature>
<sequence length="283" mass="29027">MFALPIILALAIPLVAAQSNDTAVQIEAIEAHFAQAALVPQLLVNFTPTALLTINFQGKHRCPSLKTVSVIPNGFLVQTDHSLRSLEVSPTPSIKITANSSVDLSGNFTLAMVDADVVGADESSITRHWLENGVSVSNDQVSNSSATAITSYAGPAPPEGSGPHRYVVILMQQPASFSPPTDLQPNAGVAKFDFNGYVKQSQLGPIIAANYFTVEIGTSTVSISATSAVQSSTLVSASGTGTSASSSASASSTGSAQNAAPVLEASITLFLLGVATIAGVLIM</sequence>
<dbReference type="Gene3D" id="3.90.280.10">
    <property type="entry name" value="PEBP-like"/>
    <property type="match status" value="1"/>
</dbReference>
<dbReference type="CDD" id="cd00866">
    <property type="entry name" value="PEBP_euk"/>
    <property type="match status" value="1"/>
</dbReference>
<keyword evidence="1" id="KW-1133">Transmembrane helix</keyword>
<dbReference type="SUPFAM" id="SSF49777">
    <property type="entry name" value="PEBP-like"/>
    <property type="match status" value="1"/>
</dbReference>
<evidence type="ECO:0000256" key="1">
    <source>
        <dbReference type="SAM" id="Phobius"/>
    </source>
</evidence>
<protein>
    <recommendedName>
        <fullName evidence="5">PEBP-like protein</fullName>
    </recommendedName>
</protein>
<dbReference type="Pfam" id="PF01161">
    <property type="entry name" value="PBP"/>
    <property type="match status" value="1"/>
</dbReference>